<accession>A0A4P6XGD3</accession>
<dbReference type="GO" id="GO:0000462">
    <property type="term" value="P:maturation of SSU-rRNA from tricistronic rRNA transcript (SSU-rRNA, 5.8S rRNA, LSU-rRNA)"/>
    <property type="evidence" value="ECO:0007669"/>
    <property type="project" value="TreeGrafter"/>
</dbReference>
<dbReference type="PANTHER" id="PTHR13237:SF8">
    <property type="entry name" value="SOMETHING ABOUT SILENCING PROTEIN 10"/>
    <property type="match status" value="1"/>
</dbReference>
<dbReference type="AlphaFoldDB" id="A0A4P6XGD3"/>
<reference evidence="7" key="1">
    <citation type="submission" date="2019-03" db="EMBL/GenBank/DDBJ databases">
        <title>Snf2 controls pulcherriminic acid biosynthesis and connects pigmentation and antifungal activity of the yeast Metschnikowia pulcherrima.</title>
        <authorList>
            <person name="Gore-Lloyd D."/>
            <person name="Sumann I."/>
            <person name="Brachmann A.O."/>
            <person name="Schneeberger K."/>
            <person name="Ortiz-Merino R.A."/>
            <person name="Moreno-Beltran M."/>
            <person name="Schlaefli M."/>
            <person name="Kirner P."/>
            <person name="Santos Kron A."/>
            <person name="Wolfe K.H."/>
            <person name="Piel J."/>
            <person name="Ahrens C.H."/>
            <person name="Henk D."/>
            <person name="Freimoser F.M."/>
        </authorList>
    </citation>
    <scope>NUCLEOTIDE SEQUENCE [LARGE SCALE GENOMIC DNA]</scope>
    <source>
        <strain evidence="7">APC 1.2</strain>
    </source>
</reference>
<dbReference type="PANTHER" id="PTHR13237">
    <property type="entry name" value="SOMETHING ABOUT SILENCING PROTEIN 10-RELATED"/>
    <property type="match status" value="1"/>
</dbReference>
<comment type="subcellular location">
    <subcellularLocation>
        <location evidence="1">Nucleus</location>
    </subcellularLocation>
</comment>
<dbReference type="STRING" id="2163413.A0A4P6XGD3"/>
<evidence type="ECO:0000313" key="7">
    <source>
        <dbReference type="Proteomes" id="UP000292447"/>
    </source>
</evidence>
<dbReference type="EMBL" id="CP034456">
    <property type="protein sequence ID" value="QBM86270.1"/>
    <property type="molecule type" value="Genomic_DNA"/>
</dbReference>
<evidence type="ECO:0000256" key="4">
    <source>
        <dbReference type="SAM" id="MobiDB-lite"/>
    </source>
</evidence>
<evidence type="ECO:0000313" key="6">
    <source>
        <dbReference type="EMBL" id="QBM86270.1"/>
    </source>
</evidence>
<feature type="compositionally biased region" description="Acidic residues" evidence="4">
    <location>
        <begin position="290"/>
        <end position="304"/>
    </location>
</feature>
<evidence type="ECO:0000259" key="5">
    <source>
        <dbReference type="Pfam" id="PF09368"/>
    </source>
</evidence>
<sequence length="547" mass="62200">MARDDLSDNELDAFDSRNEQVLLDQAGPYLAGQSSQDEDSEEEVLGLQNQASSDEEESENESEMGSGNESEEEEEQGERWGLKKNYYGGDDVSDDEAGAEMAEEALRQQKKHLQELAIDDFVDEATMEDWQKTAGQFDVHDAGTGAVVAEENVDFELLDEEERLKHLNGSFPEFVPLLKEFDTLSAQLGVLKQGKSELLHAKFVALSAYLSSISSYFSIFVEQLKLKQKFSMKENPVMEAILSTREVWRQANELSENVKQPAKPEDMEDVSELSSEDVSEVSEDGRIQTDSEEEMEDVSSDEEPTNTGIDIDISAKRTIRTPKTLYAGDYTETATPDSIDKEEKERRKKSLRFYTSKIDQAAQKNARQEKFDGDADLPYRERLFERQQRLVEEARKKGLGQDKDLLGADLDDTNYGSADEKVAHEINENASEYYDQIRQAKKDTKQARRTAHEQAKKAAKEGRLGELAENADEHGKRALNFQIMKNKGLTPNRRNDNRNARVKKRKRYDQAQKKLRSVRQVYDEPKGPYQGEQTGIKKNLSRSVRLQ</sequence>
<keyword evidence="3" id="KW-0539">Nucleus</keyword>
<dbReference type="GO" id="GO:0032040">
    <property type="term" value="C:small-subunit processome"/>
    <property type="evidence" value="ECO:0007669"/>
    <property type="project" value="TreeGrafter"/>
</dbReference>
<dbReference type="InterPro" id="IPR018972">
    <property type="entry name" value="Sas10_C_dom"/>
</dbReference>
<feature type="compositionally biased region" description="Acidic residues" evidence="4">
    <location>
        <begin position="91"/>
        <end position="103"/>
    </location>
</feature>
<keyword evidence="7" id="KW-1185">Reference proteome</keyword>
<evidence type="ECO:0000256" key="2">
    <source>
        <dbReference type="ARBA" id="ARBA00010979"/>
    </source>
</evidence>
<feature type="region of interest" description="Disordered" evidence="4">
    <location>
        <begin position="1"/>
        <end position="103"/>
    </location>
</feature>
<feature type="compositionally biased region" description="Acidic residues" evidence="4">
    <location>
        <begin position="266"/>
        <end position="282"/>
    </location>
</feature>
<feature type="compositionally biased region" description="Basic and acidic residues" evidence="4">
    <location>
        <begin position="438"/>
        <end position="476"/>
    </location>
</feature>
<evidence type="ECO:0000256" key="3">
    <source>
        <dbReference type="ARBA" id="ARBA00023242"/>
    </source>
</evidence>
<name>A0A4P6XGD3_9ASCO</name>
<protein>
    <submittedName>
        <fullName evidence="6">U3 small nucleolar RNA-associated protein 3</fullName>
    </submittedName>
</protein>
<feature type="region of interest" description="Disordered" evidence="4">
    <location>
        <begin position="438"/>
        <end position="547"/>
    </location>
</feature>
<feature type="compositionally biased region" description="Acidic residues" evidence="4">
    <location>
        <begin position="53"/>
        <end position="62"/>
    </location>
</feature>
<organism evidence="6 7">
    <name type="scientific">Metschnikowia aff. pulcherrima</name>
    <dbReference type="NCBI Taxonomy" id="2163413"/>
    <lineage>
        <taxon>Eukaryota</taxon>
        <taxon>Fungi</taxon>
        <taxon>Dikarya</taxon>
        <taxon>Ascomycota</taxon>
        <taxon>Saccharomycotina</taxon>
        <taxon>Pichiomycetes</taxon>
        <taxon>Metschnikowiaceae</taxon>
        <taxon>Metschnikowia</taxon>
    </lineage>
</organism>
<feature type="compositionally biased region" description="Basic residues" evidence="4">
    <location>
        <begin position="500"/>
        <end position="517"/>
    </location>
</feature>
<feature type="domain" description="Sas10 C-terminal" evidence="5">
    <location>
        <begin position="473"/>
        <end position="546"/>
    </location>
</feature>
<dbReference type="Proteomes" id="UP000292447">
    <property type="component" value="Chromosome I"/>
</dbReference>
<feature type="region of interest" description="Disordered" evidence="4">
    <location>
        <begin position="253"/>
        <end position="308"/>
    </location>
</feature>
<gene>
    <name evidence="6" type="primary">MPUL0A09070</name>
    <name evidence="6" type="ORF">METSCH_A09070</name>
</gene>
<comment type="similarity">
    <text evidence="2">Belongs to the SAS10 family.</text>
</comment>
<evidence type="ECO:0000256" key="1">
    <source>
        <dbReference type="ARBA" id="ARBA00004123"/>
    </source>
</evidence>
<dbReference type="Pfam" id="PF09368">
    <property type="entry name" value="Sas10"/>
    <property type="match status" value="1"/>
</dbReference>
<proteinExistence type="inferred from homology"/>